<organism evidence="1 2">
    <name type="scientific">Campylobacter hyointestinalis subsp. hyointestinalis</name>
    <dbReference type="NCBI Taxonomy" id="91352"/>
    <lineage>
        <taxon>Bacteria</taxon>
        <taxon>Pseudomonadati</taxon>
        <taxon>Campylobacterota</taxon>
        <taxon>Epsilonproteobacteria</taxon>
        <taxon>Campylobacterales</taxon>
        <taxon>Campylobacteraceae</taxon>
        <taxon>Campylobacter</taxon>
    </lineage>
</organism>
<accession>A0A9W5ATB6</accession>
<protein>
    <submittedName>
        <fullName evidence="1">Protein of unknwon function (DUF3310)</fullName>
    </submittedName>
</protein>
<evidence type="ECO:0000313" key="2">
    <source>
        <dbReference type="Proteomes" id="UP000052257"/>
    </source>
</evidence>
<dbReference type="Proteomes" id="UP000052257">
    <property type="component" value="Unassembled WGS sequence"/>
</dbReference>
<name>A0A9W5ATB6_CAMHY</name>
<reference evidence="1 2" key="1">
    <citation type="submission" date="2015-11" db="EMBL/GenBank/DDBJ databases">
        <authorList>
            <consortium name="Pathogen Informatics"/>
        </authorList>
    </citation>
    <scope>NUCLEOTIDE SEQUENCE [LARGE SCALE GENOMIC DNA]</scope>
    <source>
        <strain evidence="1 2">006A-0191</strain>
    </source>
</reference>
<comment type="caution">
    <text evidence="1">The sequence shown here is derived from an EMBL/GenBank/DDBJ whole genome shotgun (WGS) entry which is preliminary data.</text>
</comment>
<gene>
    <name evidence="1" type="ORF">ERS739220_01232</name>
</gene>
<proteinExistence type="predicted"/>
<dbReference type="RefSeq" id="WP_059431134.1">
    <property type="nucleotide sequence ID" value="NZ_FAUW01000003.1"/>
</dbReference>
<dbReference type="InterPro" id="IPR021739">
    <property type="entry name" value="SaV-like"/>
</dbReference>
<dbReference type="EMBL" id="FAUW01000003">
    <property type="protein sequence ID" value="CUU81543.1"/>
    <property type="molecule type" value="Genomic_DNA"/>
</dbReference>
<sequence>MSDYIRDLKEQTAIKEIEQSASSYQIGGNHYQKMAIQPIDFIMKNNLNFPEGNVVKYLCRYKLKGGVEDLKKARQYLDFLIENCENES</sequence>
<dbReference type="Pfam" id="PF11753">
    <property type="entry name" value="DUF3310"/>
    <property type="match status" value="1"/>
</dbReference>
<evidence type="ECO:0000313" key="1">
    <source>
        <dbReference type="EMBL" id="CUU81543.1"/>
    </source>
</evidence>
<dbReference type="AlphaFoldDB" id="A0A9W5ATB6"/>